<evidence type="ECO:0000256" key="4">
    <source>
        <dbReference type="ARBA" id="ARBA00022989"/>
    </source>
</evidence>
<dbReference type="PANTHER" id="PTHR23427">
    <property type="entry name" value="SURFEIT LOCUS PROTEIN"/>
    <property type="match status" value="1"/>
</dbReference>
<dbReference type="PANTHER" id="PTHR23427:SF2">
    <property type="entry name" value="SURFEIT LOCUS PROTEIN 1"/>
    <property type="match status" value="1"/>
</dbReference>
<reference evidence="9" key="1">
    <citation type="submission" date="2016-10" db="EMBL/GenBank/DDBJ databases">
        <authorList>
            <person name="Varghese N."/>
            <person name="Submissions S."/>
        </authorList>
    </citation>
    <scope>NUCLEOTIDE SEQUENCE [LARGE SCALE GENOMIC DNA]</scope>
    <source>
        <strain evidence="9">DSM 17101</strain>
    </source>
</reference>
<dbReference type="AlphaFoldDB" id="A0A1H0T844"/>
<dbReference type="InterPro" id="IPR002994">
    <property type="entry name" value="Surf1/Shy1"/>
</dbReference>
<evidence type="ECO:0000313" key="9">
    <source>
        <dbReference type="Proteomes" id="UP000199317"/>
    </source>
</evidence>
<name>A0A1H0T844_9BURK</name>
<dbReference type="Pfam" id="PF02104">
    <property type="entry name" value="SURF1"/>
    <property type="match status" value="1"/>
</dbReference>
<comment type="subcellular location">
    <subcellularLocation>
        <location evidence="6">Cell membrane</location>
        <topology evidence="6">Multi-pass membrane protein</topology>
    </subcellularLocation>
    <subcellularLocation>
        <location evidence="1">Membrane</location>
    </subcellularLocation>
</comment>
<evidence type="ECO:0000256" key="6">
    <source>
        <dbReference type="RuleBase" id="RU363076"/>
    </source>
</evidence>
<evidence type="ECO:0000256" key="3">
    <source>
        <dbReference type="ARBA" id="ARBA00022692"/>
    </source>
</evidence>
<feature type="region of interest" description="Disordered" evidence="7">
    <location>
        <begin position="121"/>
        <end position="146"/>
    </location>
</feature>
<comment type="caution">
    <text evidence="6">Lacks conserved residue(s) required for the propagation of feature annotation.</text>
</comment>
<dbReference type="EMBL" id="FNJL01000014">
    <property type="protein sequence ID" value="SDP50184.1"/>
    <property type="molecule type" value="Genomic_DNA"/>
</dbReference>
<dbReference type="GO" id="GO:0005886">
    <property type="term" value="C:plasma membrane"/>
    <property type="evidence" value="ECO:0007669"/>
    <property type="project" value="UniProtKB-SubCell"/>
</dbReference>
<dbReference type="InterPro" id="IPR045214">
    <property type="entry name" value="Surf1/Surf4"/>
</dbReference>
<feature type="transmembrane region" description="Helical" evidence="6">
    <location>
        <begin position="306"/>
        <end position="326"/>
    </location>
</feature>
<dbReference type="Proteomes" id="UP000199317">
    <property type="component" value="Unassembled WGS sequence"/>
</dbReference>
<keyword evidence="4 6" id="KW-1133">Transmembrane helix</keyword>
<accession>A0A1H0T844</accession>
<dbReference type="CDD" id="cd06662">
    <property type="entry name" value="SURF1"/>
    <property type="match status" value="1"/>
</dbReference>
<sequence length="340" mass="36869">MDRPTRTASARAMCLPRRASSRPVRIMKKSADARLARMARKASTTTYFMQSIIRKHTDEARPFRPDWRFWCITAAAVAAMAATAALGRWQLARAAEKQALQAMVDARQAMPPVPATALASLPPVSGPEVAGTKAPAEDGASGIPGGNPLVHRPVVLRGRWLPQDTVFLDNRQMQGRPGFFVLTPLQLTSPGAGGAVVLVQRGWVPRDFQDRTRLPEVPAPEEDVEVRGRIAAAPSRLYDPGGPASAAGGEGSSRIRQNLDLAAYRAETGLQRLAPLTVIETGGPEGPLQRDWPAVDAGVARHHGYAFQWFGLCALVAILYVWFQIVRRFIRPGRQPAPSA</sequence>
<comment type="similarity">
    <text evidence="2 6">Belongs to the SURF1 family.</text>
</comment>
<protein>
    <recommendedName>
        <fullName evidence="6">SURF1-like protein</fullName>
    </recommendedName>
</protein>
<organism evidence="8 9">
    <name type="scientific">Paracidovorax cattleyae</name>
    <dbReference type="NCBI Taxonomy" id="80868"/>
    <lineage>
        <taxon>Bacteria</taxon>
        <taxon>Pseudomonadati</taxon>
        <taxon>Pseudomonadota</taxon>
        <taxon>Betaproteobacteria</taxon>
        <taxon>Burkholderiales</taxon>
        <taxon>Comamonadaceae</taxon>
        <taxon>Paracidovorax</taxon>
    </lineage>
</organism>
<keyword evidence="6" id="KW-1003">Cell membrane</keyword>
<dbReference type="PROSITE" id="PS50895">
    <property type="entry name" value="SURF1"/>
    <property type="match status" value="1"/>
</dbReference>
<evidence type="ECO:0000256" key="2">
    <source>
        <dbReference type="ARBA" id="ARBA00007165"/>
    </source>
</evidence>
<evidence type="ECO:0000256" key="1">
    <source>
        <dbReference type="ARBA" id="ARBA00004370"/>
    </source>
</evidence>
<evidence type="ECO:0000256" key="7">
    <source>
        <dbReference type="SAM" id="MobiDB-lite"/>
    </source>
</evidence>
<keyword evidence="3 6" id="KW-0812">Transmembrane</keyword>
<keyword evidence="9" id="KW-1185">Reference proteome</keyword>
<keyword evidence="5 6" id="KW-0472">Membrane</keyword>
<evidence type="ECO:0000313" key="8">
    <source>
        <dbReference type="EMBL" id="SDP50184.1"/>
    </source>
</evidence>
<gene>
    <name evidence="8" type="ORF">SAMN04489708_11470</name>
</gene>
<proteinExistence type="inferred from homology"/>
<evidence type="ECO:0000256" key="5">
    <source>
        <dbReference type="ARBA" id="ARBA00023136"/>
    </source>
</evidence>